<organism evidence="1 2">
    <name type="scientific">Trema orientale</name>
    <name type="common">Charcoal tree</name>
    <name type="synonym">Celtis orientalis</name>
    <dbReference type="NCBI Taxonomy" id="63057"/>
    <lineage>
        <taxon>Eukaryota</taxon>
        <taxon>Viridiplantae</taxon>
        <taxon>Streptophyta</taxon>
        <taxon>Embryophyta</taxon>
        <taxon>Tracheophyta</taxon>
        <taxon>Spermatophyta</taxon>
        <taxon>Magnoliopsida</taxon>
        <taxon>eudicotyledons</taxon>
        <taxon>Gunneridae</taxon>
        <taxon>Pentapetalae</taxon>
        <taxon>rosids</taxon>
        <taxon>fabids</taxon>
        <taxon>Rosales</taxon>
        <taxon>Cannabaceae</taxon>
        <taxon>Trema</taxon>
    </lineage>
</organism>
<sequence>MGITVNLPRNPIHLPQVSCCRSCLQSISTERASQLKSSMELLIALASTSQSTSKITFSKPLSSANPILLRSAALSATSGSSKSRK</sequence>
<reference evidence="2" key="1">
    <citation type="submission" date="2016-06" db="EMBL/GenBank/DDBJ databases">
        <title>Parallel loss of symbiosis genes in relatives of nitrogen-fixing non-legume Parasponia.</title>
        <authorList>
            <person name="Van Velzen R."/>
            <person name="Holmer R."/>
            <person name="Bu F."/>
            <person name="Rutten L."/>
            <person name="Van Zeijl A."/>
            <person name="Liu W."/>
            <person name="Santuari L."/>
            <person name="Cao Q."/>
            <person name="Sharma T."/>
            <person name="Shen D."/>
            <person name="Roswanjaya Y."/>
            <person name="Wardhani T."/>
            <person name="Kalhor M.S."/>
            <person name="Jansen J."/>
            <person name="Van den Hoogen J."/>
            <person name="Gungor B."/>
            <person name="Hartog M."/>
            <person name="Hontelez J."/>
            <person name="Verver J."/>
            <person name="Yang W.-C."/>
            <person name="Schijlen E."/>
            <person name="Repin R."/>
            <person name="Schilthuizen M."/>
            <person name="Schranz E."/>
            <person name="Heidstra R."/>
            <person name="Miyata K."/>
            <person name="Fedorova E."/>
            <person name="Kohlen W."/>
            <person name="Bisseling T."/>
            <person name="Smit S."/>
            <person name="Geurts R."/>
        </authorList>
    </citation>
    <scope>NUCLEOTIDE SEQUENCE [LARGE SCALE GENOMIC DNA]</scope>
    <source>
        <strain evidence="2">cv. RG33-2</strain>
    </source>
</reference>
<evidence type="ECO:0000313" key="1">
    <source>
        <dbReference type="EMBL" id="PON93677.1"/>
    </source>
</evidence>
<dbReference type="Proteomes" id="UP000237000">
    <property type="component" value="Unassembled WGS sequence"/>
</dbReference>
<proteinExistence type="predicted"/>
<feature type="non-terminal residue" evidence="1">
    <location>
        <position position="85"/>
    </location>
</feature>
<accession>A0A2P5F7B8</accession>
<dbReference type="InParanoid" id="A0A2P5F7B8"/>
<comment type="caution">
    <text evidence="1">The sequence shown here is derived from an EMBL/GenBank/DDBJ whole genome shotgun (WGS) entry which is preliminary data.</text>
</comment>
<name>A0A2P5F7B8_TREOI</name>
<dbReference type="AlphaFoldDB" id="A0A2P5F7B8"/>
<keyword evidence="2" id="KW-1185">Reference proteome</keyword>
<dbReference type="EMBL" id="JXTC01000057">
    <property type="protein sequence ID" value="PON93677.1"/>
    <property type="molecule type" value="Genomic_DNA"/>
</dbReference>
<protein>
    <submittedName>
        <fullName evidence="1">Uncharacterized protein</fullName>
    </submittedName>
</protein>
<evidence type="ECO:0000313" key="2">
    <source>
        <dbReference type="Proteomes" id="UP000237000"/>
    </source>
</evidence>
<gene>
    <name evidence="1" type="ORF">TorRG33x02_106610</name>
</gene>